<dbReference type="PANTHER" id="PTHR32096:SF18">
    <property type="entry name" value="DISEASE RESISTANCE PROTEIN RRS1B-RELATED"/>
    <property type="match status" value="1"/>
</dbReference>
<keyword evidence="4" id="KW-0804">Transcription</keyword>
<evidence type="ECO:0000256" key="5">
    <source>
        <dbReference type="ARBA" id="ARBA00023242"/>
    </source>
</evidence>
<dbReference type="InterPro" id="IPR036576">
    <property type="entry name" value="WRKY_dom_sf"/>
</dbReference>
<accession>A0A9E7GZ61</accession>
<dbReference type="Gene3D" id="2.20.25.80">
    <property type="entry name" value="WRKY domain"/>
    <property type="match status" value="1"/>
</dbReference>
<keyword evidence="5" id="KW-0539">Nucleus</keyword>
<comment type="subcellular location">
    <subcellularLocation>
        <location evidence="1">Nucleus</location>
    </subcellularLocation>
</comment>
<proteinExistence type="predicted"/>
<keyword evidence="3" id="KW-0238">DNA-binding</keyword>
<organism evidence="8 9">
    <name type="scientific">Musa troglodytarum</name>
    <name type="common">fe'i banana</name>
    <dbReference type="NCBI Taxonomy" id="320322"/>
    <lineage>
        <taxon>Eukaryota</taxon>
        <taxon>Viridiplantae</taxon>
        <taxon>Streptophyta</taxon>
        <taxon>Embryophyta</taxon>
        <taxon>Tracheophyta</taxon>
        <taxon>Spermatophyta</taxon>
        <taxon>Magnoliopsida</taxon>
        <taxon>Liliopsida</taxon>
        <taxon>Zingiberales</taxon>
        <taxon>Musaceae</taxon>
        <taxon>Musa</taxon>
    </lineage>
</organism>
<dbReference type="GO" id="GO:0005634">
    <property type="term" value="C:nucleus"/>
    <property type="evidence" value="ECO:0007669"/>
    <property type="project" value="UniProtKB-SubCell"/>
</dbReference>
<keyword evidence="2" id="KW-0805">Transcription regulation</keyword>
<evidence type="ECO:0000313" key="8">
    <source>
        <dbReference type="EMBL" id="URE23715.1"/>
    </source>
</evidence>
<feature type="compositionally biased region" description="Basic and acidic residues" evidence="6">
    <location>
        <begin position="255"/>
        <end position="272"/>
    </location>
</feature>
<dbReference type="GO" id="GO:0003700">
    <property type="term" value="F:DNA-binding transcription factor activity"/>
    <property type="evidence" value="ECO:0007669"/>
    <property type="project" value="InterPro"/>
</dbReference>
<gene>
    <name evidence="8" type="ORF">MUK42_34850</name>
</gene>
<evidence type="ECO:0000256" key="6">
    <source>
        <dbReference type="SAM" id="MobiDB-lite"/>
    </source>
</evidence>
<reference evidence="8" key="1">
    <citation type="submission" date="2022-05" db="EMBL/GenBank/DDBJ databases">
        <title>The Musa troglodytarum L. genome provides insights into the mechanism of non-climacteric behaviour and enrichment of carotenoids.</title>
        <authorList>
            <person name="Wang J."/>
        </authorList>
    </citation>
    <scope>NUCLEOTIDE SEQUENCE</scope>
    <source>
        <tissue evidence="8">Leaf</tissue>
    </source>
</reference>
<dbReference type="GO" id="GO:0000976">
    <property type="term" value="F:transcription cis-regulatory region binding"/>
    <property type="evidence" value="ECO:0007669"/>
    <property type="project" value="TreeGrafter"/>
</dbReference>
<dbReference type="Proteomes" id="UP001055439">
    <property type="component" value="Chromosome 8"/>
</dbReference>
<dbReference type="SUPFAM" id="SSF118290">
    <property type="entry name" value="WRKY DNA-binding domain"/>
    <property type="match status" value="1"/>
</dbReference>
<feature type="region of interest" description="Disordered" evidence="6">
    <location>
        <begin position="235"/>
        <end position="278"/>
    </location>
</feature>
<evidence type="ECO:0000259" key="7">
    <source>
        <dbReference type="PROSITE" id="PS50811"/>
    </source>
</evidence>
<evidence type="ECO:0000256" key="1">
    <source>
        <dbReference type="ARBA" id="ARBA00004123"/>
    </source>
</evidence>
<sequence length="372" mass="39494">MCDYFWQRRESDQGDLADVVRSGRYAGASGAAEFRVSDRKLPLEATVLPSPGDRMNNFGDPFGCLRDPLLHSGGGQIEVAIESSDGGGGGMIVSRKLRMSEEIIKACDINHRAFRVSSGGAKGSPLPPNAIVPSPVLIGEMTKASDGAAVGCSVDDGGVRISSTRTLGIKRSITGLETLGKAAFDGNVTCFFIKKNQVKKVVCIPAPTAASNRHSGEVVPSDLWAWRKYGQKPIKGSPYPRSQASKIGASASKTSGHDPKSAAALKEDEPKETANGSDALFVKGEVAEKGIHHPAEADEYDGALERSCKPAVIPESSHPDDFFADLAELETDPMSLIFSKVLIETKPAGGGWRRGLGSVTRLIRQEGGMDER</sequence>
<keyword evidence="9" id="KW-1185">Reference proteome</keyword>
<dbReference type="InterPro" id="IPR003657">
    <property type="entry name" value="WRKY_dom"/>
</dbReference>
<evidence type="ECO:0000256" key="4">
    <source>
        <dbReference type="ARBA" id="ARBA00023163"/>
    </source>
</evidence>
<dbReference type="InterPro" id="IPR044810">
    <property type="entry name" value="WRKY_plant"/>
</dbReference>
<feature type="domain" description="WRKY" evidence="7">
    <location>
        <begin position="215"/>
        <end position="242"/>
    </location>
</feature>
<dbReference type="OrthoDB" id="1937086at2759"/>
<protein>
    <submittedName>
        <fullName evidence="8">WRKY</fullName>
    </submittedName>
</protein>
<dbReference type="EMBL" id="CP097510">
    <property type="protein sequence ID" value="URE23715.1"/>
    <property type="molecule type" value="Genomic_DNA"/>
</dbReference>
<dbReference type="PANTHER" id="PTHR32096">
    <property type="entry name" value="WRKY TRANSCRIPTION FACTOR 30-RELATED-RELATED"/>
    <property type="match status" value="1"/>
</dbReference>
<evidence type="ECO:0000256" key="3">
    <source>
        <dbReference type="ARBA" id="ARBA00023125"/>
    </source>
</evidence>
<evidence type="ECO:0000313" key="9">
    <source>
        <dbReference type="Proteomes" id="UP001055439"/>
    </source>
</evidence>
<name>A0A9E7GZ61_9LILI</name>
<evidence type="ECO:0000256" key="2">
    <source>
        <dbReference type="ARBA" id="ARBA00023015"/>
    </source>
</evidence>
<dbReference type="Pfam" id="PF03106">
    <property type="entry name" value="WRKY"/>
    <property type="match status" value="1"/>
</dbReference>
<dbReference type="PROSITE" id="PS50811">
    <property type="entry name" value="WRKY"/>
    <property type="match status" value="1"/>
</dbReference>
<dbReference type="SMART" id="SM00774">
    <property type="entry name" value="WRKY"/>
    <property type="match status" value="1"/>
</dbReference>
<dbReference type="AlphaFoldDB" id="A0A9E7GZ61"/>